<dbReference type="FunFam" id="2.40.320.10:FF:000003">
    <property type="entry name" value="Uncharacterized protein, isoform C"/>
    <property type="match status" value="1"/>
</dbReference>
<keyword evidence="4" id="KW-1185">Reference proteome</keyword>
<dbReference type="InterPro" id="IPR033469">
    <property type="entry name" value="CYTH-like_dom_sf"/>
</dbReference>
<dbReference type="GO" id="GO:0035091">
    <property type="term" value="F:phosphatidylinositol binding"/>
    <property type="evidence" value="ECO:0007669"/>
    <property type="project" value="TreeGrafter"/>
</dbReference>
<evidence type="ECO:0000259" key="2">
    <source>
        <dbReference type="Pfam" id="PF13521"/>
    </source>
</evidence>
<dbReference type="GO" id="GO:0045494">
    <property type="term" value="P:photoreceptor cell maintenance"/>
    <property type="evidence" value="ECO:0007669"/>
    <property type="project" value="TreeGrafter"/>
</dbReference>
<accession>A0A182TEK3</accession>
<dbReference type="InterPro" id="IPR053227">
    <property type="entry name" value="TRPL-trafficking_regulator"/>
</dbReference>
<dbReference type="SUPFAM" id="SSF117281">
    <property type="entry name" value="Kelch motif"/>
    <property type="match status" value="2"/>
</dbReference>
<dbReference type="InterPro" id="IPR015915">
    <property type="entry name" value="Kelch-typ_b-propeller"/>
</dbReference>
<dbReference type="Pfam" id="PF13521">
    <property type="entry name" value="AAA_28"/>
    <property type="match status" value="1"/>
</dbReference>
<dbReference type="FunFam" id="2.120.10.80:FF:000156">
    <property type="entry name" value="Kelch domain-containing protein 10 homolog"/>
    <property type="match status" value="1"/>
</dbReference>
<feature type="compositionally biased region" description="Low complexity" evidence="1">
    <location>
        <begin position="563"/>
        <end position="574"/>
    </location>
</feature>
<dbReference type="InterPro" id="IPR038727">
    <property type="entry name" value="NadR/Ttd14_AAA_dom"/>
</dbReference>
<evidence type="ECO:0000313" key="4">
    <source>
        <dbReference type="Proteomes" id="UP000075902"/>
    </source>
</evidence>
<name>A0A182TEK3_9DIPT</name>
<dbReference type="STRING" id="34690.A0A182TEK3"/>
<dbReference type="GO" id="GO:0070300">
    <property type="term" value="F:phosphatidic acid binding"/>
    <property type="evidence" value="ECO:0007669"/>
    <property type="project" value="TreeGrafter"/>
</dbReference>
<dbReference type="SUPFAM" id="SSF55154">
    <property type="entry name" value="CYTH-like phosphatases"/>
    <property type="match status" value="1"/>
</dbReference>
<feature type="region of interest" description="Disordered" evidence="1">
    <location>
        <begin position="555"/>
        <end position="574"/>
    </location>
</feature>
<reference evidence="4" key="1">
    <citation type="submission" date="2014-01" db="EMBL/GenBank/DDBJ databases">
        <title>The Genome Sequence of Anopheles melas CM1001059_A (V2).</title>
        <authorList>
            <consortium name="The Broad Institute Genomics Platform"/>
            <person name="Neafsey D.E."/>
            <person name="Besansky N."/>
            <person name="Howell P."/>
            <person name="Walton C."/>
            <person name="Young S.K."/>
            <person name="Zeng Q."/>
            <person name="Gargeya S."/>
            <person name="Fitzgerald M."/>
            <person name="Haas B."/>
            <person name="Abouelleil A."/>
            <person name="Allen A.W."/>
            <person name="Alvarado L."/>
            <person name="Arachchi H.M."/>
            <person name="Berlin A.M."/>
            <person name="Chapman S.B."/>
            <person name="Gainer-Dewar J."/>
            <person name="Goldberg J."/>
            <person name="Griggs A."/>
            <person name="Gujja S."/>
            <person name="Hansen M."/>
            <person name="Howarth C."/>
            <person name="Imamovic A."/>
            <person name="Ireland A."/>
            <person name="Larimer J."/>
            <person name="McCowan C."/>
            <person name="Murphy C."/>
            <person name="Pearson M."/>
            <person name="Poon T.W."/>
            <person name="Priest M."/>
            <person name="Roberts A."/>
            <person name="Saif S."/>
            <person name="Shea T."/>
            <person name="Sisk P."/>
            <person name="Sykes S."/>
            <person name="Wortman J."/>
            <person name="Nusbaum C."/>
            <person name="Birren B."/>
        </authorList>
    </citation>
    <scope>NUCLEOTIDE SEQUENCE [LARGE SCALE GENOMIC DNA]</scope>
    <source>
        <strain evidence="4">CM1001059</strain>
    </source>
</reference>
<organism evidence="3 4">
    <name type="scientific">Anopheles melas</name>
    <dbReference type="NCBI Taxonomy" id="34690"/>
    <lineage>
        <taxon>Eukaryota</taxon>
        <taxon>Metazoa</taxon>
        <taxon>Ecdysozoa</taxon>
        <taxon>Arthropoda</taxon>
        <taxon>Hexapoda</taxon>
        <taxon>Insecta</taxon>
        <taxon>Pterygota</taxon>
        <taxon>Neoptera</taxon>
        <taxon>Endopterygota</taxon>
        <taxon>Diptera</taxon>
        <taxon>Nematocera</taxon>
        <taxon>Culicoidea</taxon>
        <taxon>Culicidae</taxon>
        <taxon>Anophelinae</taxon>
        <taxon>Anopheles</taxon>
    </lineage>
</organism>
<dbReference type="Pfam" id="PF24681">
    <property type="entry name" value="Kelch_KLHDC2_KLHL20_DRC7"/>
    <property type="match status" value="1"/>
</dbReference>
<evidence type="ECO:0000256" key="1">
    <source>
        <dbReference type="SAM" id="MobiDB-lite"/>
    </source>
</evidence>
<reference evidence="3" key="2">
    <citation type="submission" date="2020-05" db="UniProtKB">
        <authorList>
            <consortium name="EnsemblMetazoa"/>
        </authorList>
    </citation>
    <scope>IDENTIFICATION</scope>
    <source>
        <strain evidence="3">CM1001059</strain>
    </source>
</reference>
<proteinExistence type="predicted"/>
<evidence type="ECO:0000313" key="3">
    <source>
        <dbReference type="EnsemblMetazoa" id="AMEC000921-PA"/>
    </source>
</evidence>
<dbReference type="Gene3D" id="2.120.10.80">
    <property type="entry name" value="Kelch-type beta propeller"/>
    <property type="match status" value="2"/>
</dbReference>
<dbReference type="PANTHER" id="PTHR34932">
    <property type="entry name" value="TRPL TRANSLOCATION DEFECT PROTEIN 14"/>
    <property type="match status" value="1"/>
</dbReference>
<feature type="domain" description="NadR/Ttd14 AAA" evidence="2">
    <location>
        <begin position="617"/>
        <end position="744"/>
    </location>
</feature>
<dbReference type="GO" id="GO:0005525">
    <property type="term" value="F:GTP binding"/>
    <property type="evidence" value="ECO:0007669"/>
    <property type="project" value="TreeGrafter"/>
</dbReference>
<dbReference type="Gene3D" id="2.40.320.10">
    <property type="entry name" value="Hypothetical Protein Pfu-838710-001"/>
    <property type="match status" value="1"/>
</dbReference>
<sequence>MRIFQLLVYKLLARAIDTVNRYFDVRRLHYIREVLEINIGTLVHQLNESSQTMAKRKAIYAFRPFEVCDVDYRSSSGSTSLTSRLGTGRHFPKARSGHRIVCSDSSVYCFGGFNPNNSLARDGNHDQREDMYLFQELWKYDMIRKEWTLLLDSNNDLPAELASNAMLLCGETIMVFGGTGYPFGVNCSNRLHVCVPRRRPKDLLEVEVKGDPPPPQYGQAIVINDNYLYSIGGTNGFEYTLDIHRLHLPSKTWECVYECNQNIREDPSGRYRHELAHDDSKIYVIGGGTSDAVFILSNIPVYDIKANKWEYMVTKPDPLANSPGIPTARKCHSCVQIRTDQGLEVIVAGGYDGVNYYNDIWKLSLSTMQWKKMQKSQLPYPLFFHDAAVTSDGCMHIFGGIRYNNNTNVRTDTLYRMWTTIPRLSVIAWEALLHYIPSLPSRTKEELLEAGIPRQFVDRVHDHMLSLLTLFLILPSVFYGCSPCRCFPRSSLVLLVIPITCGTGPCGGKTTGQSRLCTFFENLGWKVFRVPETATILLSGGIKFADLVAEEDRSKKKAHEPGTSAGTATVSASSTSDATKPAVFKDGVPEHSVIDIDKITTCPRCMAAAVGKVGDVYKFQENLLRTMIQIENTYFELGRTSNKNCLIICDRGFMDASAYISKEKWDRMMRSNNWNPVELRDNRYNQIIHMVSAANGAEQFYATEEHSCRSEGVTLARELDYKAASAWIGHPYFDVIDNSTDFENKVNRMIECVCQKLGIDIGDRLSITSRKVKFLVSGPMPPDTSFPAFQDFEVVHHYLQCAGPRVQARLRKRGQNGRWSYIHTIRRPQQHGQSIEVRTQLSHRDYLNMLTQQDDAHFTIYKKRRCFLVNNQYFQMDIYKEPSHPRCKGLILLETYTSLTGDKLKAILPKFLNIVKEVTGQPDYSMFNLSLREDWNNTKKFCYSLHGKNTCCHRTAASTTTNTNTTSTTTPTIATATATTDTGVDKAGEDIDAAE</sequence>
<dbReference type="Proteomes" id="UP000075902">
    <property type="component" value="Unassembled WGS sequence"/>
</dbReference>
<dbReference type="VEuPathDB" id="VectorBase:AMEC000921"/>
<dbReference type="FunFam" id="2.120.10.80:FF:000009">
    <property type="entry name" value="Kelch domain-containing protein 10"/>
    <property type="match status" value="1"/>
</dbReference>
<protein>
    <submittedName>
        <fullName evidence="3">AAA_28 domain-containing protein</fullName>
    </submittedName>
</protein>
<dbReference type="AlphaFoldDB" id="A0A182TEK3"/>
<dbReference type="PANTHER" id="PTHR34932:SF1">
    <property type="entry name" value="TRPL TRANSLOCATION DEFECT PROTEIN 14"/>
    <property type="match status" value="1"/>
</dbReference>
<dbReference type="EnsemblMetazoa" id="AMEC000921-RA">
    <property type="protein sequence ID" value="AMEC000921-PA"/>
    <property type="gene ID" value="AMEC000921"/>
</dbReference>